<protein>
    <submittedName>
        <fullName evidence="3">Ferri-bacillibactin esterase BesA</fullName>
        <ecNumber evidence="3">3.1.-.-</ecNumber>
    </submittedName>
</protein>
<dbReference type="Proteomes" id="UP000319908">
    <property type="component" value="Unassembled WGS sequence"/>
</dbReference>
<name>A0A5C6C4I6_9BACT</name>
<evidence type="ECO:0000313" key="3">
    <source>
        <dbReference type="EMBL" id="TWU19025.1"/>
    </source>
</evidence>
<gene>
    <name evidence="3" type="primary">besA</name>
    <name evidence="3" type="ORF">Poly21_11960</name>
</gene>
<dbReference type="GO" id="GO:0016788">
    <property type="term" value="F:hydrolase activity, acting on ester bonds"/>
    <property type="evidence" value="ECO:0007669"/>
    <property type="project" value="TreeGrafter"/>
</dbReference>
<organism evidence="3 4">
    <name type="scientific">Allorhodopirellula heiligendammensis</name>
    <dbReference type="NCBI Taxonomy" id="2714739"/>
    <lineage>
        <taxon>Bacteria</taxon>
        <taxon>Pseudomonadati</taxon>
        <taxon>Planctomycetota</taxon>
        <taxon>Planctomycetia</taxon>
        <taxon>Pirellulales</taxon>
        <taxon>Pirellulaceae</taxon>
        <taxon>Allorhodopirellula</taxon>
    </lineage>
</organism>
<dbReference type="EMBL" id="SJPU01000001">
    <property type="protein sequence ID" value="TWU19025.1"/>
    <property type="molecule type" value="Genomic_DNA"/>
</dbReference>
<dbReference type="InterPro" id="IPR000801">
    <property type="entry name" value="Esterase-like"/>
</dbReference>
<evidence type="ECO:0000313" key="4">
    <source>
        <dbReference type="Proteomes" id="UP000319908"/>
    </source>
</evidence>
<accession>A0A5C6C4I6</accession>
<keyword evidence="2 3" id="KW-0378">Hydrolase</keyword>
<dbReference type="PANTHER" id="PTHR40841">
    <property type="entry name" value="SIDEROPHORE TRIACETYLFUSARININE C ESTERASE"/>
    <property type="match status" value="1"/>
</dbReference>
<keyword evidence="4" id="KW-1185">Reference proteome</keyword>
<reference evidence="3 4" key="1">
    <citation type="journal article" date="2020" name="Antonie Van Leeuwenhoek">
        <title>Rhodopirellula heiligendammensis sp. nov., Rhodopirellula pilleata sp. nov., and Rhodopirellula solitaria sp. nov. isolated from natural or artificial marine surfaces in Northern Germany and California, USA, and emended description of the genus Rhodopirellula.</title>
        <authorList>
            <person name="Kallscheuer N."/>
            <person name="Wiegand S."/>
            <person name="Jogler M."/>
            <person name="Boedeker C."/>
            <person name="Peeters S.H."/>
            <person name="Rast P."/>
            <person name="Heuer A."/>
            <person name="Jetten M.S.M."/>
            <person name="Rohde M."/>
            <person name="Jogler C."/>
        </authorList>
    </citation>
    <scope>NUCLEOTIDE SEQUENCE [LARGE SCALE GENOMIC DNA]</scope>
    <source>
        <strain evidence="3 4">Poly21</strain>
    </source>
</reference>
<comment type="similarity">
    <text evidence="1">Belongs to the esterase D family.</text>
</comment>
<dbReference type="Pfam" id="PF00756">
    <property type="entry name" value="Esterase"/>
    <property type="match status" value="1"/>
</dbReference>
<dbReference type="PROSITE" id="PS51257">
    <property type="entry name" value="PROKAR_LIPOPROTEIN"/>
    <property type="match status" value="1"/>
</dbReference>
<proteinExistence type="inferred from homology"/>
<comment type="caution">
    <text evidence="3">The sequence shown here is derived from an EMBL/GenBank/DDBJ whole genome shotgun (WGS) entry which is preliminary data.</text>
</comment>
<evidence type="ECO:0000256" key="2">
    <source>
        <dbReference type="ARBA" id="ARBA00022801"/>
    </source>
</evidence>
<dbReference type="AlphaFoldDB" id="A0A5C6C4I6"/>
<dbReference type="PANTHER" id="PTHR40841:SF2">
    <property type="entry name" value="SIDEROPHORE-DEGRADING ESTERASE (EUROFUNG)"/>
    <property type="match status" value="1"/>
</dbReference>
<dbReference type="InterPro" id="IPR052558">
    <property type="entry name" value="Siderophore_Hydrolase_D"/>
</dbReference>
<dbReference type="EC" id="3.1.-.-" evidence="3"/>
<dbReference type="SUPFAM" id="SSF53474">
    <property type="entry name" value="alpha/beta-Hydrolases"/>
    <property type="match status" value="1"/>
</dbReference>
<evidence type="ECO:0000256" key="1">
    <source>
        <dbReference type="ARBA" id="ARBA00005622"/>
    </source>
</evidence>
<sequence length="327" mass="35750">MLKFFPGIAAIVFILSCPGRYSIAQPPRQEVGETIADRPSKHYRFEQFRVSSPDGERHWRVHLAIPRAAVPQTGFPSFWMLDGNAALMDLDSALLEKLGAQTVPLALVFLSHESEFRIDSAARYRDYTPTRMPTEIDGPIQNLTGGADALLELIERTIRPQVHKRVQLDSEDQTLWGHSLGGVFVLHTLFTRTGAFQNYVAGSPSMWWGKGVPAIEAQRFALHNAGHAVNAAIHVGGREQGGGSRATRGINNPRVSAMLELRRSVPPDAAKQLVADLEGVGKLQVTYREFPELDHGEMFRASLVGGLCAAAGIEEPGDIAANDAIAR</sequence>
<dbReference type="Gene3D" id="3.40.50.1820">
    <property type="entry name" value="alpha/beta hydrolase"/>
    <property type="match status" value="1"/>
</dbReference>
<dbReference type="InterPro" id="IPR029058">
    <property type="entry name" value="AB_hydrolase_fold"/>
</dbReference>